<organism evidence="1 2">
    <name type="scientific">Stutzerimonas stutzeri</name>
    <name type="common">Pseudomonas stutzeri</name>
    <dbReference type="NCBI Taxonomy" id="316"/>
    <lineage>
        <taxon>Bacteria</taxon>
        <taxon>Pseudomonadati</taxon>
        <taxon>Pseudomonadota</taxon>
        <taxon>Gammaproteobacteria</taxon>
        <taxon>Pseudomonadales</taxon>
        <taxon>Pseudomonadaceae</taxon>
        <taxon>Stutzerimonas</taxon>
    </lineage>
</organism>
<protein>
    <submittedName>
        <fullName evidence="1">Uncharacterized protein</fullName>
    </submittedName>
</protein>
<accession>A0AA40RUA0</accession>
<comment type="caution">
    <text evidence="1">The sequence shown here is derived from an EMBL/GenBank/DDBJ whole genome shotgun (WGS) entry which is preliminary data.</text>
</comment>
<proteinExistence type="predicted"/>
<sequence>MELNTAEQIISAVEAAHAQAEHLSAHNACKAAGVAFADYKAARLAVYGLNPGL</sequence>
<dbReference type="RefSeq" id="WP_157786436.1">
    <property type="nucleotide sequence ID" value="NZ_JAAMRD010000015.1"/>
</dbReference>
<reference evidence="1" key="1">
    <citation type="submission" date="2020-02" db="EMBL/GenBank/DDBJ databases">
        <title>Synteny-based analysis reveals conserved mechanism for high triclosan tolerance in Pseudomonas, as well as instances of horizontal transfer.</title>
        <authorList>
            <person name="Mcfarland A.G."/>
            <person name="Bertucci H.K."/>
            <person name="Litmann E."/>
            <person name="Shen J."/>
            <person name="Huttenhower C."/>
            <person name="Hartmann E.M."/>
        </authorList>
    </citation>
    <scope>NUCLEOTIDE SEQUENCE</scope>
    <source>
        <strain evidence="1">109A1</strain>
    </source>
</reference>
<evidence type="ECO:0000313" key="1">
    <source>
        <dbReference type="EMBL" id="MBA1306140.1"/>
    </source>
</evidence>
<dbReference type="Proteomes" id="UP001138621">
    <property type="component" value="Unassembled WGS sequence"/>
</dbReference>
<dbReference type="AlphaFoldDB" id="A0AA40RUA0"/>
<name>A0AA40RUA0_STUST</name>
<evidence type="ECO:0000313" key="2">
    <source>
        <dbReference type="Proteomes" id="UP001138621"/>
    </source>
</evidence>
<gene>
    <name evidence="1" type="ORF">G7024_17250</name>
</gene>
<dbReference type="EMBL" id="JAAMRD010000015">
    <property type="protein sequence ID" value="MBA1306140.1"/>
    <property type="molecule type" value="Genomic_DNA"/>
</dbReference>